<dbReference type="EMBL" id="OVEO01000002">
    <property type="protein sequence ID" value="SPQ94519.1"/>
    <property type="molecule type" value="Genomic_DNA"/>
</dbReference>
<protein>
    <submittedName>
        <fullName evidence="1">Uncharacterized protein</fullName>
    </submittedName>
</protein>
<evidence type="ECO:0000313" key="2">
    <source>
        <dbReference type="Proteomes" id="UP000290189"/>
    </source>
</evidence>
<dbReference type="Proteomes" id="UP000290189">
    <property type="component" value="Unassembled WGS sequence"/>
</dbReference>
<gene>
    <name evidence="1" type="ORF">PLBR_LOCUS1734</name>
</gene>
<reference evidence="1 2" key="1">
    <citation type="submission" date="2018-03" db="EMBL/GenBank/DDBJ databases">
        <authorList>
            <person name="Fogelqvist J."/>
        </authorList>
    </citation>
    <scope>NUCLEOTIDE SEQUENCE [LARGE SCALE GENOMIC DNA]</scope>
</reference>
<organism evidence="1 2">
    <name type="scientific">Plasmodiophora brassicae</name>
    <name type="common">Clubroot disease agent</name>
    <dbReference type="NCBI Taxonomy" id="37360"/>
    <lineage>
        <taxon>Eukaryota</taxon>
        <taxon>Sar</taxon>
        <taxon>Rhizaria</taxon>
        <taxon>Endomyxa</taxon>
        <taxon>Phytomyxea</taxon>
        <taxon>Plasmodiophorida</taxon>
        <taxon>Plasmodiophoridae</taxon>
        <taxon>Plasmodiophora</taxon>
    </lineage>
</organism>
<name>A0A3P3Y2V8_PLABS</name>
<geneLocation type="mitochondrion" evidence="1"/>
<sequence>MAAPSGDDVQNSAASQFASIIDHFDAHLAPHIDIATAHALSQASQRFVPFARKIVAFRSLFDPLIPAGRFPDLFAQCRALDAPARSAMDAGEFLLHRQIVFVNRLLDHHDAIPNVNKALERAVVNWGVPGGLVLGTVLRHATDLFHFTAEHRQVAVDVLEHLLSCNIHFSEYDDACEVIEKGLELLDRAGPHDEMYGGERYDVNDDITKRALHLVDEKAPEHARFVRLAVSRRPWQVVATHGVRFLRFYVEHGGDINAVNDGDDDIRNVGGGRPIVLPKLLQDRKALADIVNLGADALLWFQEHWWLAYDYYPDPTLTPAAIVRPLKHEFDAVALTRIIYTEYFKDGIRGADPQGDGGWLESIFNTVVSSTMPVATFARQASRWLPIEQMPVADVIFLIKHLGAEIVDDEDVKWSGGDFMSRFVLDVVTSREYYPVMDALVANAGRPAVSRLLKKHLDEHLLQRGRRGWFSKFPRLAEFLGRPALSAILDRSRSPDLDSLAHLVLDSWRGSDDDVVYEPLLDELLSRDGGPEEFVTGSAVCRAFETKNVNALHKLFSVLDVGFRLQALNKCPIYGLVMKYGPIVNWENFDARVADFLRTFVPANFYAQLSKFVDGQLSESAALLHQTSTIA</sequence>
<keyword evidence="1" id="KW-0496">Mitochondrion</keyword>
<proteinExistence type="predicted"/>
<evidence type="ECO:0000313" key="1">
    <source>
        <dbReference type="EMBL" id="SPQ94519.1"/>
    </source>
</evidence>
<dbReference type="AlphaFoldDB" id="A0A3P3Y2V8"/>
<accession>A0A3P3Y2V8</accession>